<proteinExistence type="predicted"/>
<protein>
    <submittedName>
        <fullName evidence="1">Uncharacterized protein</fullName>
    </submittedName>
</protein>
<sequence length="82" mass="9250">MRRRLLDGGNQALLYTFLALLVSRQTLADSLLSILLPCLLFHLVGWFADIVSRLNVGRGLIAISVPLYNERDRDTYYAAVAR</sequence>
<name>A0A2T4CF55_TRILO</name>
<keyword evidence="2" id="KW-1185">Reference proteome</keyword>
<dbReference type="EMBL" id="KZ679127">
    <property type="protein sequence ID" value="PTB80197.1"/>
    <property type="molecule type" value="Genomic_DNA"/>
</dbReference>
<accession>A0A2T4CF55</accession>
<dbReference type="Proteomes" id="UP000240760">
    <property type="component" value="Unassembled WGS sequence"/>
</dbReference>
<gene>
    <name evidence="1" type="ORF">M440DRAFT_1397519</name>
</gene>
<reference evidence="1 2" key="1">
    <citation type="submission" date="2016-07" db="EMBL/GenBank/DDBJ databases">
        <title>Multiple horizontal gene transfer events from other fungi enriched the ability of initially mycotrophic Trichoderma (Ascomycota) to feed on dead plant biomass.</title>
        <authorList>
            <consortium name="DOE Joint Genome Institute"/>
            <person name="Aerts A."/>
            <person name="Atanasova L."/>
            <person name="Chenthamara K."/>
            <person name="Zhang J."/>
            <person name="Grujic M."/>
            <person name="Henrissat B."/>
            <person name="Kuo A."/>
            <person name="Salamov A."/>
            <person name="Lipzen A."/>
            <person name="Labutti K."/>
            <person name="Barry K."/>
            <person name="Miao Y."/>
            <person name="Rahimi M.J."/>
            <person name="Shen Q."/>
            <person name="Grigoriev I.V."/>
            <person name="Kubicek C.P."/>
            <person name="Druzhinina I.S."/>
        </authorList>
    </citation>
    <scope>NUCLEOTIDE SEQUENCE [LARGE SCALE GENOMIC DNA]</scope>
    <source>
        <strain evidence="1 2">ATCC 18648</strain>
    </source>
</reference>
<evidence type="ECO:0000313" key="1">
    <source>
        <dbReference type="EMBL" id="PTB80197.1"/>
    </source>
</evidence>
<evidence type="ECO:0000313" key="2">
    <source>
        <dbReference type="Proteomes" id="UP000240760"/>
    </source>
</evidence>
<organism evidence="1 2">
    <name type="scientific">Trichoderma longibrachiatum ATCC 18648</name>
    <dbReference type="NCBI Taxonomy" id="983965"/>
    <lineage>
        <taxon>Eukaryota</taxon>
        <taxon>Fungi</taxon>
        <taxon>Dikarya</taxon>
        <taxon>Ascomycota</taxon>
        <taxon>Pezizomycotina</taxon>
        <taxon>Sordariomycetes</taxon>
        <taxon>Hypocreomycetidae</taxon>
        <taxon>Hypocreales</taxon>
        <taxon>Hypocreaceae</taxon>
        <taxon>Trichoderma</taxon>
    </lineage>
</organism>
<dbReference type="AlphaFoldDB" id="A0A2T4CF55"/>